<evidence type="ECO:0000313" key="1">
    <source>
        <dbReference type="EMBL" id="KKS24375.1"/>
    </source>
</evidence>
<dbReference type="EMBL" id="LCCD01000026">
    <property type="protein sequence ID" value="KKS24375.1"/>
    <property type="molecule type" value="Genomic_DNA"/>
</dbReference>
<reference evidence="1" key="1">
    <citation type="journal article" date="2015" name="Nature">
        <title>rRNA introns, odd ribosomes, and small enigmatic genomes across a large radiation of phyla.</title>
        <authorList>
            <person name="Brown C.T."/>
            <person name="Hug L.A."/>
            <person name="Thomas B.C."/>
            <person name="Sharon I."/>
            <person name="Castelle C.J."/>
            <person name="Singh A."/>
            <person name="Wilkins M.J."/>
            <person name="Williams K.H."/>
            <person name="Banfield J.F."/>
        </authorList>
    </citation>
    <scope>NUCLEOTIDE SEQUENCE [LARGE SCALE GENOMIC DNA]</scope>
</reference>
<sequence length="211" mass="23670">MNRRAMKERVKEIFGGYLLEEGNSMGYAYTETVRALGRQIFSEIMPLTLGDEERKLAEMAFNVQLFFVWVGNKFPYDGIVLGKSYAEKLMKICEDCSVLMEFLAEHQDKIITDSIRSGLTKERCLQIKENVQKLSGGLEIAIEGLEPGHGVGVAPQTVRNLYNVGGTLFGDEQSDSFQKEFNAYIKILNEVSNSCEQSFISSGDTNNLKPN</sequence>
<accession>A0A0G0XHJ8</accession>
<name>A0A0G0XHJ8_9BACT</name>
<dbReference type="Proteomes" id="UP000033856">
    <property type="component" value="Unassembled WGS sequence"/>
</dbReference>
<evidence type="ECO:0000313" key="2">
    <source>
        <dbReference type="Proteomes" id="UP000033856"/>
    </source>
</evidence>
<proteinExistence type="predicted"/>
<protein>
    <submittedName>
        <fullName evidence="1">Uncharacterized protein</fullName>
    </submittedName>
</protein>
<comment type="caution">
    <text evidence="1">The sequence shown here is derived from an EMBL/GenBank/DDBJ whole genome shotgun (WGS) entry which is preliminary data.</text>
</comment>
<dbReference type="AlphaFoldDB" id="A0A0G0XHJ8"/>
<gene>
    <name evidence="1" type="ORF">UU83_C0026G0002</name>
</gene>
<organism evidence="1 2">
    <name type="scientific">Candidatus Jorgensenbacteria bacterium GW2011_GWF2_41_8</name>
    <dbReference type="NCBI Taxonomy" id="1618667"/>
    <lineage>
        <taxon>Bacteria</taxon>
        <taxon>Candidatus Joergenseniibacteriota</taxon>
    </lineage>
</organism>